<dbReference type="PANTHER" id="PTHR31422">
    <property type="entry name" value="BNAANNG28530D PROTEIN"/>
    <property type="match status" value="1"/>
</dbReference>
<dbReference type="AlphaFoldDB" id="A0AA86T7T1"/>
<dbReference type="PANTHER" id="PTHR31422:SF1">
    <property type="entry name" value="GTD-BINDING DOMAIN-CONTAINING PROTEIN"/>
    <property type="match status" value="1"/>
</dbReference>
<dbReference type="EMBL" id="OY731406">
    <property type="protein sequence ID" value="CAJ1975510.1"/>
    <property type="molecule type" value="Genomic_DNA"/>
</dbReference>
<evidence type="ECO:0000313" key="8">
    <source>
        <dbReference type="EMBL" id="CAJ1975510.1"/>
    </source>
</evidence>
<keyword evidence="3" id="KW-1133">Transmembrane helix</keyword>
<proteinExistence type="predicted"/>
<evidence type="ECO:0000256" key="2">
    <source>
        <dbReference type="ARBA" id="ARBA00022692"/>
    </source>
</evidence>
<dbReference type="Pfam" id="PF04576">
    <property type="entry name" value="Zein-binding"/>
    <property type="match status" value="1"/>
</dbReference>
<keyword evidence="9" id="KW-1185">Reference proteome</keyword>
<evidence type="ECO:0000256" key="6">
    <source>
        <dbReference type="SAM" id="MobiDB-lite"/>
    </source>
</evidence>
<feature type="region of interest" description="Disordered" evidence="6">
    <location>
        <begin position="271"/>
        <end position="327"/>
    </location>
</feature>
<keyword evidence="5" id="KW-0175">Coiled coil</keyword>
<organism evidence="8 9">
    <name type="scientific">Sphenostylis stenocarpa</name>
    <dbReference type="NCBI Taxonomy" id="92480"/>
    <lineage>
        <taxon>Eukaryota</taxon>
        <taxon>Viridiplantae</taxon>
        <taxon>Streptophyta</taxon>
        <taxon>Embryophyta</taxon>
        <taxon>Tracheophyta</taxon>
        <taxon>Spermatophyta</taxon>
        <taxon>Magnoliopsida</taxon>
        <taxon>eudicotyledons</taxon>
        <taxon>Gunneridae</taxon>
        <taxon>Pentapetalae</taxon>
        <taxon>rosids</taxon>
        <taxon>fabids</taxon>
        <taxon>Fabales</taxon>
        <taxon>Fabaceae</taxon>
        <taxon>Papilionoideae</taxon>
        <taxon>50 kb inversion clade</taxon>
        <taxon>NPAAA clade</taxon>
        <taxon>indigoferoid/millettioid clade</taxon>
        <taxon>Phaseoleae</taxon>
        <taxon>Sphenostylis</taxon>
    </lineage>
</organism>
<dbReference type="GO" id="GO:0016020">
    <property type="term" value="C:membrane"/>
    <property type="evidence" value="ECO:0007669"/>
    <property type="project" value="UniProtKB-SubCell"/>
</dbReference>
<evidence type="ECO:0000259" key="7">
    <source>
        <dbReference type="PROSITE" id="PS51775"/>
    </source>
</evidence>
<evidence type="ECO:0000313" key="9">
    <source>
        <dbReference type="Proteomes" id="UP001189624"/>
    </source>
</evidence>
<keyword evidence="4" id="KW-0472">Membrane</keyword>
<feature type="compositionally biased region" description="Basic and acidic residues" evidence="6">
    <location>
        <begin position="294"/>
        <end position="309"/>
    </location>
</feature>
<sequence>MAESLTCSVISRSKSDVTAMKETLRAQQQLLEKLYAELDEEREASATATSEALDMILRLQGEKAVVKMEAGHYKRVAEEKIGHAEASLEAFEELMYQKEMLIVSLEFQVQAYRHKLMSLGCELSANEFEFPEDLMLNKSDKRNGENGEQSSTVRRLHSMPAIQFLSSLRAATRERSPSPVLDVIPKIVEEESTDKEVAQTSLDLTRKSVDFSCSSGTLDSYLNQIKELNEQVRVISDCAEGEKSANLSSRRGRSCSIISQASIERLLSNNTDEVNQGESSHNGGVVNDSPGLHNVHDVYEVPQTSEKHGKGLNLGAENRLTKPDPVSQGTIESLVKLGAEKKKGMLKVHREIKTPSPTVMMTVSDHKKEVMGEDCNSQAELHKLIQRIERLERESVSAKQEITHEYGEEQLRLLKDIQSQLQSIQSEIRSLKTKKTSPKDDLSLASLQEAMLHFWL</sequence>
<evidence type="ECO:0000256" key="3">
    <source>
        <dbReference type="ARBA" id="ARBA00022989"/>
    </source>
</evidence>
<reference evidence="8" key="1">
    <citation type="submission" date="2023-10" db="EMBL/GenBank/DDBJ databases">
        <authorList>
            <person name="Domelevo Entfellner J.-B."/>
        </authorList>
    </citation>
    <scope>NUCLEOTIDE SEQUENCE</scope>
</reference>
<gene>
    <name evidence="8" type="ORF">AYBTSS11_LOCUS27635</name>
</gene>
<dbReference type="Gramene" id="rna-AYBTSS11_LOCUS27635">
    <property type="protein sequence ID" value="CAJ1975510.1"/>
    <property type="gene ID" value="gene-AYBTSS11_LOCUS27635"/>
</dbReference>
<evidence type="ECO:0000256" key="1">
    <source>
        <dbReference type="ARBA" id="ARBA00004370"/>
    </source>
</evidence>
<feature type="coiled-coil region" evidence="5">
    <location>
        <begin position="17"/>
        <end position="94"/>
    </location>
</feature>
<keyword evidence="2" id="KW-0812">Transmembrane</keyword>
<dbReference type="GO" id="GO:0080115">
    <property type="term" value="F:myosin XI tail binding"/>
    <property type="evidence" value="ECO:0007669"/>
    <property type="project" value="UniProtKB-ARBA"/>
</dbReference>
<dbReference type="PROSITE" id="PS51775">
    <property type="entry name" value="GTD_BINDING"/>
    <property type="match status" value="1"/>
</dbReference>
<feature type="compositionally biased region" description="Polar residues" evidence="6">
    <location>
        <begin position="271"/>
        <end position="282"/>
    </location>
</feature>
<evidence type="ECO:0000256" key="5">
    <source>
        <dbReference type="SAM" id="Coils"/>
    </source>
</evidence>
<dbReference type="Proteomes" id="UP001189624">
    <property type="component" value="Chromosome 9"/>
</dbReference>
<protein>
    <recommendedName>
        <fullName evidence="7">GTD-binding domain-containing protein</fullName>
    </recommendedName>
</protein>
<name>A0AA86T7T1_9FABA</name>
<feature type="domain" description="GTD-binding" evidence="7">
    <location>
        <begin position="15"/>
        <end position="113"/>
    </location>
</feature>
<dbReference type="InterPro" id="IPR007656">
    <property type="entry name" value="GTD-bd"/>
</dbReference>
<feature type="coiled-coil region" evidence="5">
    <location>
        <begin position="381"/>
        <end position="434"/>
    </location>
</feature>
<evidence type="ECO:0000256" key="4">
    <source>
        <dbReference type="ARBA" id="ARBA00023136"/>
    </source>
</evidence>
<comment type="subcellular location">
    <subcellularLocation>
        <location evidence="1">Membrane</location>
    </subcellularLocation>
</comment>
<accession>A0AA86T7T1</accession>